<dbReference type="EMBL" id="MEUX01000022">
    <property type="protein sequence ID" value="OGC47093.1"/>
    <property type="molecule type" value="Genomic_DNA"/>
</dbReference>
<evidence type="ECO:0000256" key="1">
    <source>
        <dbReference type="ARBA" id="ARBA00006739"/>
    </source>
</evidence>
<dbReference type="AlphaFoldDB" id="A0A1F4USD8"/>
<dbReference type="SUPFAM" id="SSF53448">
    <property type="entry name" value="Nucleotide-diphospho-sugar transferases"/>
    <property type="match status" value="1"/>
</dbReference>
<protein>
    <recommendedName>
        <fullName evidence="4">Glycosyltransferase 2-like domain-containing protein</fullName>
    </recommendedName>
</protein>
<dbReference type="Proteomes" id="UP000176444">
    <property type="component" value="Unassembled WGS sequence"/>
</dbReference>
<organism evidence="5 6">
    <name type="scientific">candidate division WWE3 bacterium RIFCSPHIGHO2_01_FULL_35_17</name>
    <dbReference type="NCBI Taxonomy" id="1802614"/>
    <lineage>
        <taxon>Bacteria</taxon>
        <taxon>Katanobacteria</taxon>
    </lineage>
</organism>
<gene>
    <name evidence="5" type="ORF">A2713_01885</name>
</gene>
<dbReference type="PANTHER" id="PTHR43630">
    <property type="entry name" value="POLY-BETA-1,6-N-ACETYL-D-GLUCOSAMINE SYNTHASE"/>
    <property type="match status" value="1"/>
</dbReference>
<dbReference type="InterPro" id="IPR001173">
    <property type="entry name" value="Glyco_trans_2-like"/>
</dbReference>
<comment type="similarity">
    <text evidence="1">Belongs to the glycosyltransferase 2 family.</text>
</comment>
<accession>A0A1F4USD8</accession>
<evidence type="ECO:0000256" key="3">
    <source>
        <dbReference type="ARBA" id="ARBA00022679"/>
    </source>
</evidence>
<name>A0A1F4USD8_UNCKA</name>
<dbReference type="InterPro" id="IPR029044">
    <property type="entry name" value="Nucleotide-diphossugar_trans"/>
</dbReference>
<proteinExistence type="inferred from homology"/>
<keyword evidence="2" id="KW-0328">Glycosyltransferase</keyword>
<dbReference type="Gene3D" id="3.90.550.10">
    <property type="entry name" value="Spore Coat Polysaccharide Biosynthesis Protein SpsA, Chain A"/>
    <property type="match status" value="1"/>
</dbReference>
<dbReference type="PANTHER" id="PTHR43630:SF1">
    <property type="entry name" value="POLY-BETA-1,6-N-ACETYL-D-GLUCOSAMINE SYNTHASE"/>
    <property type="match status" value="1"/>
</dbReference>
<feature type="domain" description="Glycosyltransferase 2-like" evidence="4">
    <location>
        <begin position="4"/>
        <end position="143"/>
    </location>
</feature>
<dbReference type="Pfam" id="PF00535">
    <property type="entry name" value="Glycos_transf_2"/>
    <property type="match status" value="1"/>
</dbReference>
<keyword evidence="3" id="KW-0808">Transferase</keyword>
<dbReference type="GO" id="GO:0016757">
    <property type="term" value="F:glycosyltransferase activity"/>
    <property type="evidence" value="ECO:0007669"/>
    <property type="project" value="UniProtKB-KW"/>
</dbReference>
<evidence type="ECO:0000256" key="2">
    <source>
        <dbReference type="ARBA" id="ARBA00022676"/>
    </source>
</evidence>
<comment type="caution">
    <text evidence="5">The sequence shown here is derived from an EMBL/GenBank/DDBJ whole genome shotgun (WGS) entry which is preliminary data.</text>
</comment>
<evidence type="ECO:0000313" key="6">
    <source>
        <dbReference type="Proteomes" id="UP000176444"/>
    </source>
</evidence>
<evidence type="ECO:0000259" key="4">
    <source>
        <dbReference type="Pfam" id="PF00535"/>
    </source>
</evidence>
<sequence>MNFSVGICAYNEERNIGYLLENILTHKTKHYLDEVIIVSSGSIDKTNEIVNNWVQKNKRIRLIIEPERKGKYSAVNLILANNQSEILVMTDADCLLRDKAIDYLLPDFDKPKVGAVCGKTIPLNQKDTFWGYIADFRFRLFDHAAWEGTKKENFCHLSGYLYAIKKGLVDKIPAIIQDDLYIGHTIFSQGYKIYYEPHAVVNIMHPTSFKYLIRQRRRIRLGHLELQKLTGHHVSTTNPLLVIPAVLRHMDYTPLKIIYTLIVAFCEQYAVFLAKRDLKRGKIKLDWDYIEGSKKLKND</sequence>
<evidence type="ECO:0000313" key="5">
    <source>
        <dbReference type="EMBL" id="OGC47093.1"/>
    </source>
</evidence>
<reference evidence="5 6" key="1">
    <citation type="journal article" date="2016" name="Nat. Commun.">
        <title>Thousands of microbial genomes shed light on interconnected biogeochemical processes in an aquifer system.</title>
        <authorList>
            <person name="Anantharaman K."/>
            <person name="Brown C.T."/>
            <person name="Hug L.A."/>
            <person name="Sharon I."/>
            <person name="Castelle C.J."/>
            <person name="Probst A.J."/>
            <person name="Thomas B.C."/>
            <person name="Singh A."/>
            <person name="Wilkins M.J."/>
            <person name="Karaoz U."/>
            <person name="Brodie E.L."/>
            <person name="Williams K.H."/>
            <person name="Hubbard S.S."/>
            <person name="Banfield J.F."/>
        </authorList>
    </citation>
    <scope>NUCLEOTIDE SEQUENCE [LARGE SCALE GENOMIC DNA]</scope>
</reference>